<dbReference type="InterPro" id="IPR050475">
    <property type="entry name" value="Prenyltransferase_related"/>
</dbReference>
<accession>A0A7C8M6F5</accession>
<keyword evidence="2 5" id="KW-0812">Transmembrane</keyword>
<feature type="transmembrane region" description="Helical" evidence="5">
    <location>
        <begin position="255"/>
        <end position="274"/>
    </location>
</feature>
<gene>
    <name evidence="6" type="ORF">BDV95DRAFT_629412</name>
</gene>
<evidence type="ECO:0000313" key="6">
    <source>
        <dbReference type="EMBL" id="KAF2870138.1"/>
    </source>
</evidence>
<evidence type="ECO:0000256" key="2">
    <source>
        <dbReference type="ARBA" id="ARBA00022692"/>
    </source>
</evidence>
<proteinExistence type="predicted"/>
<name>A0A7C8M6F5_9PLEO</name>
<organism evidence="6 7">
    <name type="scientific">Massariosphaeria phaeospora</name>
    <dbReference type="NCBI Taxonomy" id="100035"/>
    <lineage>
        <taxon>Eukaryota</taxon>
        <taxon>Fungi</taxon>
        <taxon>Dikarya</taxon>
        <taxon>Ascomycota</taxon>
        <taxon>Pezizomycotina</taxon>
        <taxon>Dothideomycetes</taxon>
        <taxon>Pleosporomycetidae</taxon>
        <taxon>Pleosporales</taxon>
        <taxon>Pleosporales incertae sedis</taxon>
        <taxon>Massariosphaeria</taxon>
    </lineage>
</organism>
<dbReference type="GO" id="GO:0016020">
    <property type="term" value="C:membrane"/>
    <property type="evidence" value="ECO:0007669"/>
    <property type="project" value="UniProtKB-SubCell"/>
</dbReference>
<evidence type="ECO:0000313" key="7">
    <source>
        <dbReference type="Proteomes" id="UP000481861"/>
    </source>
</evidence>
<comment type="caution">
    <text evidence="6">The sequence shown here is derived from an EMBL/GenBank/DDBJ whole genome shotgun (WGS) entry which is preliminary data.</text>
</comment>
<dbReference type="Gene3D" id="1.10.357.140">
    <property type="entry name" value="UbiA prenyltransferase"/>
    <property type="match status" value="1"/>
</dbReference>
<keyword evidence="6" id="KW-0808">Transferase</keyword>
<protein>
    <submittedName>
        <fullName evidence="6">UbiA prenyltransferase family-domain-containing protein</fullName>
    </submittedName>
</protein>
<sequence>MLSSTDEDRSDADSTTLTPFWRVPEFVYNAIYNLYLITVDDSPTFVVPNTVFGVSAAFTGSMLIRNDDGKNPTASPLLWKMLGHAILRTVLFNWANLLIFDLANQRQASIEDKLNKPWRPIPSDRMTAKQMRYWLIVALPLVLSFSHFCLRVGAESSILAILTWIYNDLGAGDDNWILRNLVIACAFKVYNMGSLKVAASSMPVDVALGHPVRISNLGYTWVLMISGVIFTTMHVQDLKDVAGDRARGRRSAPIVFGRVITGWSIAVPVVFWSIMCVRFWTTHIPIMLVCVVFGVIVAWRCVRRSGRVADRLTWQLWCAWTAVLYIIPPLSVWQ</sequence>
<comment type="subcellular location">
    <subcellularLocation>
        <location evidence="1">Membrane</location>
        <topology evidence="1">Multi-pass membrane protein</topology>
    </subcellularLocation>
</comment>
<evidence type="ECO:0000256" key="1">
    <source>
        <dbReference type="ARBA" id="ARBA00004141"/>
    </source>
</evidence>
<dbReference type="InterPro" id="IPR044878">
    <property type="entry name" value="UbiA_sf"/>
</dbReference>
<evidence type="ECO:0000256" key="3">
    <source>
        <dbReference type="ARBA" id="ARBA00022989"/>
    </source>
</evidence>
<feature type="transmembrane region" description="Helical" evidence="5">
    <location>
        <begin position="280"/>
        <end position="302"/>
    </location>
</feature>
<dbReference type="GO" id="GO:0016765">
    <property type="term" value="F:transferase activity, transferring alkyl or aryl (other than methyl) groups"/>
    <property type="evidence" value="ECO:0007669"/>
    <property type="project" value="InterPro"/>
</dbReference>
<keyword evidence="7" id="KW-1185">Reference proteome</keyword>
<keyword evidence="4 5" id="KW-0472">Membrane</keyword>
<keyword evidence="3 5" id="KW-1133">Transmembrane helix</keyword>
<feature type="transmembrane region" description="Helical" evidence="5">
    <location>
        <begin position="218"/>
        <end position="235"/>
    </location>
</feature>
<dbReference type="EMBL" id="JAADJZ010000014">
    <property type="protein sequence ID" value="KAF2870138.1"/>
    <property type="molecule type" value="Genomic_DNA"/>
</dbReference>
<dbReference type="AlphaFoldDB" id="A0A7C8M6F5"/>
<dbReference type="InterPro" id="IPR000537">
    <property type="entry name" value="UbiA_prenyltransferase"/>
</dbReference>
<dbReference type="PANTHER" id="PTHR42723">
    <property type="entry name" value="CHLOROPHYLL SYNTHASE"/>
    <property type="match status" value="1"/>
</dbReference>
<evidence type="ECO:0000256" key="5">
    <source>
        <dbReference type="SAM" id="Phobius"/>
    </source>
</evidence>
<evidence type="ECO:0000256" key="4">
    <source>
        <dbReference type="ARBA" id="ARBA00023136"/>
    </source>
</evidence>
<feature type="transmembrane region" description="Helical" evidence="5">
    <location>
        <begin position="314"/>
        <end position="333"/>
    </location>
</feature>
<dbReference type="CDD" id="cd13965">
    <property type="entry name" value="PT_UbiA_3"/>
    <property type="match status" value="1"/>
</dbReference>
<reference evidence="6 7" key="1">
    <citation type="submission" date="2020-01" db="EMBL/GenBank/DDBJ databases">
        <authorList>
            <consortium name="DOE Joint Genome Institute"/>
            <person name="Haridas S."/>
            <person name="Albert R."/>
            <person name="Binder M."/>
            <person name="Bloem J."/>
            <person name="Labutti K."/>
            <person name="Salamov A."/>
            <person name="Andreopoulos B."/>
            <person name="Baker S.E."/>
            <person name="Barry K."/>
            <person name="Bills G."/>
            <person name="Bluhm B.H."/>
            <person name="Cannon C."/>
            <person name="Castanera R."/>
            <person name="Culley D.E."/>
            <person name="Daum C."/>
            <person name="Ezra D."/>
            <person name="Gonzalez J.B."/>
            <person name="Henrissat B."/>
            <person name="Kuo A."/>
            <person name="Liang C."/>
            <person name="Lipzen A."/>
            <person name="Lutzoni F."/>
            <person name="Magnuson J."/>
            <person name="Mondo S."/>
            <person name="Nolan M."/>
            <person name="Ohm R."/>
            <person name="Pangilinan J."/>
            <person name="Park H.-J.H."/>
            <person name="Ramirez L."/>
            <person name="Alfaro M."/>
            <person name="Sun H."/>
            <person name="Tritt A."/>
            <person name="Yoshinaga Y."/>
            <person name="Zwiers L.-H.L."/>
            <person name="Turgeon B.G."/>
            <person name="Goodwin S.B."/>
            <person name="Spatafora J.W."/>
            <person name="Crous P.W."/>
            <person name="Grigoriev I.V."/>
        </authorList>
    </citation>
    <scope>NUCLEOTIDE SEQUENCE [LARGE SCALE GENOMIC DNA]</scope>
    <source>
        <strain evidence="6 7">CBS 611.86</strain>
    </source>
</reference>
<feature type="transmembrane region" description="Helical" evidence="5">
    <location>
        <begin position="133"/>
        <end position="154"/>
    </location>
</feature>
<dbReference type="Proteomes" id="UP000481861">
    <property type="component" value="Unassembled WGS sequence"/>
</dbReference>
<dbReference type="Pfam" id="PF01040">
    <property type="entry name" value="UbiA"/>
    <property type="match status" value="1"/>
</dbReference>
<dbReference type="OrthoDB" id="434972at2759"/>
<dbReference type="PANTHER" id="PTHR42723:SF1">
    <property type="entry name" value="CHLOROPHYLL SYNTHASE, CHLOROPLASTIC"/>
    <property type="match status" value="1"/>
</dbReference>